<dbReference type="FunFam" id="3.90.230.10:FF:000013">
    <property type="entry name" value="DNA-binding protein, 42 kDa"/>
    <property type="match status" value="1"/>
</dbReference>
<name>A0A0D2UE77_CAPO3</name>
<protein>
    <submittedName>
        <fullName evidence="4">Proliferation-associated 2G4,b</fullName>
    </submittedName>
</protein>
<evidence type="ECO:0000256" key="2">
    <source>
        <dbReference type="SAM" id="MobiDB-lite"/>
    </source>
</evidence>
<dbReference type="AlphaFoldDB" id="A0A0D2UE77"/>
<dbReference type="CDD" id="cd01089">
    <property type="entry name" value="PA2G4-like"/>
    <property type="match status" value="1"/>
</dbReference>
<dbReference type="InterPro" id="IPR047113">
    <property type="entry name" value="PA2G4/ARX1"/>
</dbReference>
<dbReference type="FunCoup" id="A0A0D2UE77">
    <property type="interactions" value="802"/>
</dbReference>
<feature type="domain" description="Peptidase M24" evidence="3">
    <location>
        <begin position="24"/>
        <end position="224"/>
    </location>
</feature>
<dbReference type="FunFam" id="1.10.10.10:FF:000029">
    <property type="entry name" value="Proliferation-associated 2G4, a"/>
    <property type="match status" value="1"/>
</dbReference>
<comment type="similarity">
    <text evidence="1">Belongs to the peptidase M24 family.</text>
</comment>
<accession>A0A0D2UE77</accession>
<dbReference type="RefSeq" id="XP_004348044.1">
    <property type="nucleotide sequence ID" value="XM_004347994.2"/>
</dbReference>
<dbReference type="PANTHER" id="PTHR10804">
    <property type="entry name" value="PROTEASE FAMILY M24 METHIONYL AMINOPEPTIDASE, AMINOPEPTIDASE P"/>
    <property type="match status" value="1"/>
</dbReference>
<dbReference type="InterPro" id="IPR036390">
    <property type="entry name" value="WH_DNA-bd_sf"/>
</dbReference>
<dbReference type="InterPro" id="IPR000994">
    <property type="entry name" value="Pept_M24"/>
</dbReference>
<dbReference type="Gene3D" id="1.10.10.10">
    <property type="entry name" value="Winged helix-like DNA-binding domain superfamily/Winged helix DNA-binding domain"/>
    <property type="match status" value="1"/>
</dbReference>
<dbReference type="Proteomes" id="UP000008743">
    <property type="component" value="Unassembled WGS sequence"/>
</dbReference>
<dbReference type="eggNOG" id="KOG2776">
    <property type="taxonomic scope" value="Eukaryota"/>
</dbReference>
<sequence>MSTAAQIEEEEGDFTLDNPDTVTKYRTAGDIANRVIKKVLAAAVPGATVLALCKLGDGEINEEVAKIYKANKKVKKGIAFPTCVSLNSTVCHQSPLSSDAAITLQAGDVAKVDLGVHVDGLIAVVAHTIVVGATKEAPVTGRKADVLLAAYNASEAAVRLVQAGSTNHKVTETVQQVAQQFKCNTVEGMLSHQLERNIIDGKKTIILNPNEAQRKEHKELTFEIGEVYGVDVIVSTAEGKSRTLDTRTTVYKKTDAVYLLKMQASRTFLSQAKEKYGNFPFSIRSFDDENKAKIGVLECTKHNVMTPFSVLYDRDDTASVAQFKFTVLLTKNGPIRITSVPFEAELFKSEHSVVDAELKALLASSAKGKSKAKKADAAAPEAASSSSAPAPAAAQ</sequence>
<dbReference type="InParanoid" id="A0A0D2UE77"/>
<dbReference type="SUPFAM" id="SSF46785">
    <property type="entry name" value="Winged helix' DNA-binding domain"/>
    <property type="match status" value="1"/>
</dbReference>
<gene>
    <name evidence="4" type="ORF">CAOG_004219</name>
</gene>
<feature type="region of interest" description="Disordered" evidence="2">
    <location>
        <begin position="373"/>
        <end position="395"/>
    </location>
</feature>
<dbReference type="NCBIfam" id="TIGR00495">
    <property type="entry name" value="crvDNA_42K"/>
    <property type="match status" value="1"/>
</dbReference>
<dbReference type="PhylomeDB" id="A0A0D2UE77"/>
<organism evidence="4 5">
    <name type="scientific">Capsaspora owczarzaki (strain ATCC 30864)</name>
    <dbReference type="NCBI Taxonomy" id="595528"/>
    <lineage>
        <taxon>Eukaryota</taxon>
        <taxon>Filasterea</taxon>
        <taxon>Capsaspora</taxon>
    </lineage>
</organism>
<dbReference type="InterPro" id="IPR036388">
    <property type="entry name" value="WH-like_DNA-bd_sf"/>
</dbReference>
<dbReference type="STRING" id="595528.A0A0D2UE77"/>
<evidence type="ECO:0000259" key="3">
    <source>
        <dbReference type="Pfam" id="PF00557"/>
    </source>
</evidence>
<dbReference type="OrthoDB" id="5876363at2759"/>
<dbReference type="InterPro" id="IPR036005">
    <property type="entry name" value="Creatinase/aminopeptidase-like"/>
</dbReference>
<dbReference type="InterPro" id="IPR004545">
    <property type="entry name" value="PA2G4"/>
</dbReference>
<dbReference type="Pfam" id="PF00557">
    <property type="entry name" value="Peptidase_M24"/>
    <property type="match status" value="1"/>
</dbReference>
<dbReference type="SUPFAM" id="SSF55920">
    <property type="entry name" value="Creatinase/aminopeptidase"/>
    <property type="match status" value="1"/>
</dbReference>
<feature type="compositionally biased region" description="Low complexity" evidence="2">
    <location>
        <begin position="377"/>
        <end position="395"/>
    </location>
</feature>
<keyword evidence="5" id="KW-1185">Reference proteome</keyword>
<evidence type="ECO:0000313" key="4">
    <source>
        <dbReference type="EMBL" id="KJE93426.1"/>
    </source>
</evidence>
<dbReference type="OMA" id="SRMFYSE"/>
<dbReference type="PANTHER" id="PTHR10804:SF11">
    <property type="entry name" value="PROLIFERATION-ASSOCIATED PROTEIN 2G4"/>
    <property type="match status" value="1"/>
</dbReference>
<evidence type="ECO:0000313" key="5">
    <source>
        <dbReference type="Proteomes" id="UP000008743"/>
    </source>
</evidence>
<proteinExistence type="inferred from homology"/>
<dbReference type="Gene3D" id="3.90.230.10">
    <property type="entry name" value="Creatinase/methionine aminopeptidase superfamily"/>
    <property type="match status" value="1"/>
</dbReference>
<reference evidence="5" key="1">
    <citation type="submission" date="2011-02" db="EMBL/GenBank/DDBJ databases">
        <title>The Genome Sequence of Capsaspora owczarzaki ATCC 30864.</title>
        <authorList>
            <person name="Russ C."/>
            <person name="Cuomo C."/>
            <person name="Burger G."/>
            <person name="Gray M.W."/>
            <person name="Holland P.W.H."/>
            <person name="King N."/>
            <person name="Lang F.B.F."/>
            <person name="Roger A.J."/>
            <person name="Ruiz-Trillo I."/>
            <person name="Young S.K."/>
            <person name="Zeng Q."/>
            <person name="Gargeya S."/>
            <person name="Alvarado L."/>
            <person name="Berlin A."/>
            <person name="Chapman S.B."/>
            <person name="Chen Z."/>
            <person name="Freedman E."/>
            <person name="Gellesch M."/>
            <person name="Goldberg J."/>
            <person name="Griggs A."/>
            <person name="Gujja S."/>
            <person name="Heilman E."/>
            <person name="Heiman D."/>
            <person name="Howarth C."/>
            <person name="Mehta T."/>
            <person name="Neiman D."/>
            <person name="Pearson M."/>
            <person name="Roberts A."/>
            <person name="Saif S."/>
            <person name="Shea T."/>
            <person name="Shenoy N."/>
            <person name="Sisk P."/>
            <person name="Stolte C."/>
            <person name="Sykes S."/>
            <person name="White J."/>
            <person name="Yandava C."/>
            <person name="Haas B."/>
            <person name="Nusbaum C."/>
            <person name="Birren B."/>
        </authorList>
    </citation>
    <scope>NUCLEOTIDE SEQUENCE</scope>
    <source>
        <strain evidence="5">ATCC 30864</strain>
    </source>
</reference>
<dbReference type="EMBL" id="KE346365">
    <property type="protein sequence ID" value="KJE93426.1"/>
    <property type="molecule type" value="Genomic_DNA"/>
</dbReference>
<evidence type="ECO:0000256" key="1">
    <source>
        <dbReference type="ARBA" id="ARBA00007319"/>
    </source>
</evidence>